<proteinExistence type="predicted"/>
<gene>
    <name evidence="3" type="ORF">Vbra_20439</name>
</gene>
<dbReference type="PROSITE" id="PS50090">
    <property type="entry name" value="MYB_LIKE"/>
    <property type="match status" value="1"/>
</dbReference>
<feature type="compositionally biased region" description="Basic and acidic residues" evidence="1">
    <location>
        <begin position="80"/>
        <end position="94"/>
    </location>
</feature>
<dbReference type="CDD" id="cd00167">
    <property type="entry name" value="SANT"/>
    <property type="match status" value="1"/>
</dbReference>
<feature type="region of interest" description="Disordered" evidence="1">
    <location>
        <begin position="397"/>
        <end position="531"/>
    </location>
</feature>
<feature type="region of interest" description="Disordered" evidence="1">
    <location>
        <begin position="207"/>
        <end position="319"/>
    </location>
</feature>
<reference evidence="3 4" key="1">
    <citation type="submission" date="2014-11" db="EMBL/GenBank/DDBJ databases">
        <authorList>
            <person name="Zhu J."/>
            <person name="Qi W."/>
            <person name="Song R."/>
        </authorList>
    </citation>
    <scope>NUCLEOTIDE SEQUENCE [LARGE SCALE GENOMIC DNA]</scope>
</reference>
<name>A0A0G4EJ37_VITBC</name>
<dbReference type="OMA" id="RERPHEM"/>
<keyword evidence="4" id="KW-1185">Reference proteome</keyword>
<feature type="compositionally biased region" description="Basic and acidic residues" evidence="1">
    <location>
        <begin position="246"/>
        <end position="270"/>
    </location>
</feature>
<dbReference type="InterPro" id="IPR009057">
    <property type="entry name" value="Homeodomain-like_sf"/>
</dbReference>
<feature type="compositionally biased region" description="Basic and acidic residues" evidence="1">
    <location>
        <begin position="103"/>
        <end position="114"/>
    </location>
</feature>
<dbReference type="Proteomes" id="UP000041254">
    <property type="component" value="Unassembled WGS sequence"/>
</dbReference>
<organism evidence="3 4">
    <name type="scientific">Vitrella brassicaformis (strain CCMP3155)</name>
    <dbReference type="NCBI Taxonomy" id="1169540"/>
    <lineage>
        <taxon>Eukaryota</taxon>
        <taxon>Sar</taxon>
        <taxon>Alveolata</taxon>
        <taxon>Colpodellida</taxon>
        <taxon>Vitrellaceae</taxon>
        <taxon>Vitrella</taxon>
    </lineage>
</organism>
<dbReference type="AlphaFoldDB" id="A0A0G4EJ37"/>
<dbReference type="SUPFAM" id="SSF46689">
    <property type="entry name" value="Homeodomain-like"/>
    <property type="match status" value="1"/>
</dbReference>
<evidence type="ECO:0000256" key="1">
    <source>
        <dbReference type="SAM" id="MobiDB-lite"/>
    </source>
</evidence>
<evidence type="ECO:0000313" key="4">
    <source>
        <dbReference type="Proteomes" id="UP000041254"/>
    </source>
</evidence>
<dbReference type="Gene3D" id="1.10.10.60">
    <property type="entry name" value="Homeodomain-like"/>
    <property type="match status" value="1"/>
</dbReference>
<feature type="compositionally biased region" description="Pro residues" evidence="1">
    <location>
        <begin position="462"/>
        <end position="488"/>
    </location>
</feature>
<dbReference type="InterPro" id="IPR001005">
    <property type="entry name" value="SANT/Myb"/>
</dbReference>
<protein>
    <recommendedName>
        <fullName evidence="2">Myb-like domain-containing protein</fullName>
    </recommendedName>
</protein>
<accession>A0A0G4EJ37</accession>
<dbReference type="SMART" id="SM00717">
    <property type="entry name" value="SANT"/>
    <property type="match status" value="1"/>
</dbReference>
<dbReference type="EMBL" id="CDMY01000252">
    <property type="protein sequence ID" value="CEL97026.1"/>
    <property type="molecule type" value="Genomic_DNA"/>
</dbReference>
<feature type="compositionally biased region" description="Basic and acidic residues" evidence="1">
    <location>
        <begin position="440"/>
        <end position="457"/>
    </location>
</feature>
<evidence type="ECO:0000259" key="2">
    <source>
        <dbReference type="PROSITE" id="PS50090"/>
    </source>
</evidence>
<evidence type="ECO:0000313" key="3">
    <source>
        <dbReference type="EMBL" id="CEL97026.1"/>
    </source>
</evidence>
<feature type="region of interest" description="Disordered" evidence="1">
    <location>
        <begin position="1"/>
        <end position="137"/>
    </location>
</feature>
<dbReference type="VEuPathDB" id="CryptoDB:Vbra_20439"/>
<feature type="domain" description="Myb-like" evidence="2">
    <location>
        <begin position="131"/>
        <end position="181"/>
    </location>
</feature>
<dbReference type="InParanoid" id="A0A0G4EJ37"/>
<sequence>MSSAKPQSKSPPAPPADAPTTTTRPTSKKAAERPPVTHHPISSPPFVSGMVPSVETPLLPPESVVVRPASVNVTTKKSLKRELASSKREGEKESRKKRKRKTKEGEEQGDEQREGQGTAEEANAAIPEETRTADNNKPWDFCEDQLLHSLFMQLGSDFSAIANRMPGRDSRSCFERWTHLCRTAPNVVFAAPPVAHTHFSPAPRPQVSLPLHPIATGARPLSPVFQPEPPSPDHSPSDFLVFAAKRKAEARKGSEKDEADESRKEDEARHPKGAGCESGSSPSRSPPSAPRLASAYGYSPIFRPQPGRFSPPRAPSSPPRMAHGYFSAFGELPTRMPPSPPLRAPLTAPYAYPNPMAPYSASRYPMTFGPRGTSPPPRGVAPFWPRGGGMMPMYGYPAPSRAPLIATGAPPLSPVPGGSVGRASTATAPSPPLDASQQDAPHREGQNMKEREGRPEEDAFFSPPPPLSFSPSPHLTPSPYNPPPPLQIPPLAHTDHDEGGSSPETSHGGVSIPELARREAAARRGSTVSQMSNLEDLIALGSPAAMERFFSDKESP</sequence>
<dbReference type="Pfam" id="PF00249">
    <property type="entry name" value="Myb_DNA-binding"/>
    <property type="match status" value="1"/>
</dbReference>